<keyword evidence="2" id="KW-0812">Transmembrane</keyword>
<comment type="caution">
    <text evidence="3">The sequence shown here is derived from an EMBL/GenBank/DDBJ whole genome shotgun (WGS) entry which is preliminary data.</text>
</comment>
<evidence type="ECO:0008006" key="5">
    <source>
        <dbReference type="Google" id="ProtNLM"/>
    </source>
</evidence>
<dbReference type="PANTHER" id="PTHR45786:SF74">
    <property type="entry name" value="ATP-DEPENDENT DNA HELICASE"/>
    <property type="match status" value="1"/>
</dbReference>
<sequence length="572" mass="65200">MFGMARQRPPLLKQRGRVKTLNRLSRMTSSSAARLSTESATARTERLASTASIMSARRARLSVEERSLQNSQDAVRVARLRASKSPVQKTLRRTLGLQPPLELRNNPKKPLFRNTLSTASARALESPAQTTVRRVRNARSTASAKAAENSEVRRQRLENISQLRASLNGVTLPSASFWSNVAYNYDCTVNYSARRNVQIGAMDKVFTFCNAKKWAGEQPGLCCSGGKIKLPSLDEPPQPLRDLFLDTTSESTHFLEAIRKYNCCFQMTSFGAKAIIEGVGWMPTFKMQGHVYHLMGSLLADQREPPQFLQIYFLADYNEQVDARLGILPSDISIGPSRDILFRLQDMLHETNSYIRSLKFALQNKSSPSFSVVIDFRQTASRFFFHFYQPFPFSSVLIIFIVFLFFFSFIIIITIIIIDYHISSRIFFFLSFSFIFSFPLFFRSFSLSSYPPCSPLLYCLPLLPSSFLFFSFSTALLLFSSFLLHVLFFFLLLFFSSSLSSYLTCFSNFIFFFRFPSIFLLCPSFILLQYALCSSSFYSFPNCSSILSLFLPPHLPLLLYSAPFFNNLTLLF</sequence>
<keyword evidence="4" id="KW-1185">Reference proteome</keyword>
<gene>
    <name evidence="3" type="ORF">SPHA_23869</name>
</gene>
<dbReference type="OrthoDB" id="6153892at2759"/>
<feature type="transmembrane region" description="Helical" evidence="2">
    <location>
        <begin position="545"/>
        <end position="565"/>
    </location>
</feature>
<organism evidence="3 4">
    <name type="scientific">Acanthosepion pharaonis</name>
    <name type="common">Pharaoh cuttlefish</name>
    <name type="synonym">Sepia pharaonis</name>
    <dbReference type="NCBI Taxonomy" id="158019"/>
    <lineage>
        <taxon>Eukaryota</taxon>
        <taxon>Metazoa</taxon>
        <taxon>Spiralia</taxon>
        <taxon>Lophotrochozoa</taxon>
        <taxon>Mollusca</taxon>
        <taxon>Cephalopoda</taxon>
        <taxon>Coleoidea</taxon>
        <taxon>Decapodiformes</taxon>
        <taxon>Sepiida</taxon>
        <taxon>Sepiina</taxon>
        <taxon>Sepiidae</taxon>
        <taxon>Acanthosepion</taxon>
    </lineage>
</organism>
<accession>A0A812BTM8</accession>
<dbReference type="AlphaFoldDB" id="A0A812BTM8"/>
<proteinExistence type="predicted"/>
<feature type="transmembrane region" description="Helical" evidence="2">
    <location>
        <begin position="509"/>
        <end position="533"/>
    </location>
</feature>
<dbReference type="Proteomes" id="UP000597762">
    <property type="component" value="Unassembled WGS sequence"/>
</dbReference>
<name>A0A812BTM8_ACAPH</name>
<evidence type="ECO:0000256" key="2">
    <source>
        <dbReference type="SAM" id="Phobius"/>
    </source>
</evidence>
<reference evidence="3" key="1">
    <citation type="submission" date="2021-01" db="EMBL/GenBank/DDBJ databases">
        <authorList>
            <person name="Li R."/>
            <person name="Bekaert M."/>
        </authorList>
    </citation>
    <scope>NUCLEOTIDE SEQUENCE</scope>
    <source>
        <strain evidence="3">Farmed</strain>
    </source>
</reference>
<dbReference type="EMBL" id="CAHIKZ030000885">
    <property type="protein sequence ID" value="CAE1243541.1"/>
    <property type="molecule type" value="Genomic_DNA"/>
</dbReference>
<dbReference type="PANTHER" id="PTHR45786">
    <property type="entry name" value="DNA BINDING PROTEIN-LIKE"/>
    <property type="match status" value="1"/>
</dbReference>
<feature type="transmembrane region" description="Helical" evidence="2">
    <location>
        <begin position="391"/>
        <end position="418"/>
    </location>
</feature>
<evidence type="ECO:0000313" key="4">
    <source>
        <dbReference type="Proteomes" id="UP000597762"/>
    </source>
</evidence>
<protein>
    <recommendedName>
        <fullName evidence="5">Helitron helicase-like domain-containing protein</fullName>
    </recommendedName>
</protein>
<feature type="region of interest" description="Disordered" evidence="1">
    <location>
        <begin position="24"/>
        <end position="43"/>
    </location>
</feature>
<feature type="transmembrane region" description="Helical" evidence="2">
    <location>
        <begin position="425"/>
        <end position="442"/>
    </location>
</feature>
<keyword evidence="2" id="KW-1133">Transmembrane helix</keyword>
<keyword evidence="2" id="KW-0472">Membrane</keyword>
<evidence type="ECO:0000256" key="1">
    <source>
        <dbReference type="SAM" id="MobiDB-lite"/>
    </source>
</evidence>
<evidence type="ECO:0000313" key="3">
    <source>
        <dbReference type="EMBL" id="CAE1243541.1"/>
    </source>
</evidence>